<dbReference type="AlphaFoldDB" id="A0A7W3P5A6"/>
<name>A0A7W3P5A6_9ACTN</name>
<keyword evidence="2" id="KW-1185">Reference proteome</keyword>
<evidence type="ECO:0008006" key="3">
    <source>
        <dbReference type="Google" id="ProtNLM"/>
    </source>
</evidence>
<organism evidence="1 2">
    <name type="scientific">Microlunatus kandeliicorticis</name>
    <dbReference type="NCBI Taxonomy" id="1759536"/>
    <lineage>
        <taxon>Bacteria</taxon>
        <taxon>Bacillati</taxon>
        <taxon>Actinomycetota</taxon>
        <taxon>Actinomycetes</taxon>
        <taxon>Propionibacteriales</taxon>
        <taxon>Propionibacteriaceae</taxon>
        <taxon>Microlunatus</taxon>
    </lineage>
</organism>
<protein>
    <recommendedName>
        <fullName evidence="3">ATP/GTP-binding protein</fullName>
    </recommendedName>
</protein>
<dbReference type="RefSeq" id="WP_182559314.1">
    <property type="nucleotide sequence ID" value="NZ_JACGWT010000002.1"/>
</dbReference>
<accession>A0A7W3P5A6</accession>
<dbReference type="Proteomes" id="UP000523079">
    <property type="component" value="Unassembled WGS sequence"/>
</dbReference>
<comment type="caution">
    <text evidence="1">The sequence shown here is derived from an EMBL/GenBank/DDBJ whole genome shotgun (WGS) entry which is preliminary data.</text>
</comment>
<evidence type="ECO:0000313" key="2">
    <source>
        <dbReference type="Proteomes" id="UP000523079"/>
    </source>
</evidence>
<dbReference type="EMBL" id="JACGWT010000002">
    <property type="protein sequence ID" value="MBA8793738.1"/>
    <property type="molecule type" value="Genomic_DNA"/>
</dbReference>
<evidence type="ECO:0000313" key="1">
    <source>
        <dbReference type="EMBL" id="MBA8793738.1"/>
    </source>
</evidence>
<gene>
    <name evidence="1" type="ORF">FHX74_001343</name>
</gene>
<proteinExistence type="predicted"/>
<reference evidence="1 2" key="1">
    <citation type="submission" date="2020-07" db="EMBL/GenBank/DDBJ databases">
        <title>Sequencing the genomes of 1000 actinobacteria strains.</title>
        <authorList>
            <person name="Klenk H.-P."/>
        </authorList>
    </citation>
    <scope>NUCLEOTIDE SEQUENCE [LARGE SCALE GENOMIC DNA]</scope>
    <source>
        <strain evidence="1 2">DSM 100723</strain>
    </source>
</reference>
<sequence>MAKYLQDYAAYQRRRATGATCGDNLNGGSACSPGPAPTPPPDNGQAIRELTQPNQPAALSPQQIAEIAVARLTVPDAKPAIGPPPSINRWKMAAVGYPLWLSAGTTTHIGPVTETVGAQSVALDARLASVTYRMGDGHTRTCAGGGTPWTESVQPGTPSPDCGYTYSAPSLPMGDYTVVAIATWAVTWTINGQSGVINLYTDNATQLPVGEVQALVR</sequence>